<reference evidence="10" key="3">
    <citation type="submission" date="2025-08" db="UniProtKB">
        <authorList>
            <consortium name="Ensembl"/>
        </authorList>
    </citation>
    <scope>IDENTIFICATION</scope>
    <source>
        <strain evidence="10">HSOK</strain>
    </source>
</reference>
<keyword evidence="4" id="KW-0490">MHC I</keyword>
<comment type="similarity">
    <text evidence="2">Belongs to the beta-2-microglobulin family.</text>
</comment>
<dbReference type="InterPro" id="IPR050160">
    <property type="entry name" value="MHC/Immunoglobulin"/>
</dbReference>
<name>A0A3P9JP63_ORYLA</name>
<dbReference type="PANTHER" id="PTHR19944:SF62">
    <property type="entry name" value="BETA-2-MICROGLOBULIN"/>
    <property type="match status" value="1"/>
</dbReference>
<keyword evidence="6" id="KW-0391">Immunity</keyword>
<dbReference type="Proteomes" id="UP000265200">
    <property type="component" value="Chromosome 23"/>
</dbReference>
<evidence type="ECO:0000259" key="9">
    <source>
        <dbReference type="PROSITE" id="PS50835"/>
    </source>
</evidence>
<organism evidence="10 11">
    <name type="scientific">Oryzias latipes</name>
    <name type="common">Japanese rice fish</name>
    <name type="synonym">Japanese killifish</name>
    <dbReference type="NCBI Taxonomy" id="8090"/>
    <lineage>
        <taxon>Eukaryota</taxon>
        <taxon>Metazoa</taxon>
        <taxon>Chordata</taxon>
        <taxon>Craniata</taxon>
        <taxon>Vertebrata</taxon>
        <taxon>Euteleostomi</taxon>
        <taxon>Actinopterygii</taxon>
        <taxon>Neopterygii</taxon>
        <taxon>Teleostei</taxon>
        <taxon>Neoteleostei</taxon>
        <taxon>Acanthomorphata</taxon>
        <taxon>Ovalentaria</taxon>
        <taxon>Atherinomorphae</taxon>
        <taxon>Beloniformes</taxon>
        <taxon>Adrianichthyidae</taxon>
        <taxon>Oryziinae</taxon>
        <taxon>Oryzias</taxon>
    </lineage>
</organism>
<dbReference type="PROSITE" id="PS00290">
    <property type="entry name" value="IG_MHC"/>
    <property type="match status" value="1"/>
</dbReference>
<evidence type="ECO:0000256" key="6">
    <source>
        <dbReference type="ARBA" id="ARBA00022859"/>
    </source>
</evidence>
<sequence length="198" mass="22055">MIVGAKIELLSFPLLLWASAPPTVQVYSRDPGQYGKENTLICHVSNFHPPDITIRLMEDDQELPEAKQTDLAFKQNWHFHLTKSAPFTPKQGARYTCKVTHSGLAKDYTWGESSTTTTNYLLTSNKLKLFFCLNRVQHVTAIEGDPGRPQLFCADLQPLQLSNQKHLFPPFTSHKHSVSASCHGATLHLTCSGCSSST</sequence>
<dbReference type="Ensembl" id="ENSORLT00015026986.1">
    <property type="protein sequence ID" value="ENSORLP00015033781.1"/>
    <property type="gene ID" value="ENSORLG00015019345.1"/>
</dbReference>
<dbReference type="AlphaFoldDB" id="A0A3P9JP63"/>
<feature type="chain" id="PRO_5018270039" description="Beta-2-microglobulin" evidence="8">
    <location>
        <begin position="29"/>
        <end position="198"/>
    </location>
</feature>
<comment type="subcellular location">
    <subcellularLocation>
        <location evidence="1">Secreted</location>
    </subcellularLocation>
</comment>
<dbReference type="PROSITE" id="PS50835">
    <property type="entry name" value="IG_LIKE"/>
    <property type="match status" value="1"/>
</dbReference>
<evidence type="ECO:0000256" key="2">
    <source>
        <dbReference type="ARBA" id="ARBA00009564"/>
    </source>
</evidence>
<evidence type="ECO:0000256" key="5">
    <source>
        <dbReference type="ARBA" id="ARBA00022525"/>
    </source>
</evidence>
<dbReference type="GO" id="GO:0002474">
    <property type="term" value="P:antigen processing and presentation of peptide antigen via MHC class I"/>
    <property type="evidence" value="ECO:0007669"/>
    <property type="project" value="UniProtKB-KW"/>
</dbReference>
<evidence type="ECO:0000256" key="8">
    <source>
        <dbReference type="SAM" id="SignalP"/>
    </source>
</evidence>
<dbReference type="PANTHER" id="PTHR19944">
    <property type="entry name" value="MHC CLASS II-RELATED"/>
    <property type="match status" value="1"/>
</dbReference>
<dbReference type="SUPFAM" id="SSF48726">
    <property type="entry name" value="Immunoglobulin"/>
    <property type="match status" value="1"/>
</dbReference>
<dbReference type="InterPro" id="IPR003006">
    <property type="entry name" value="Ig/MHC_CS"/>
</dbReference>
<dbReference type="SMART" id="SM00407">
    <property type="entry name" value="IGc1"/>
    <property type="match status" value="1"/>
</dbReference>
<evidence type="ECO:0000313" key="11">
    <source>
        <dbReference type="Proteomes" id="UP000265200"/>
    </source>
</evidence>
<dbReference type="Gene3D" id="2.60.40.10">
    <property type="entry name" value="Immunoglobulins"/>
    <property type="match status" value="1"/>
</dbReference>
<evidence type="ECO:0000256" key="1">
    <source>
        <dbReference type="ARBA" id="ARBA00004613"/>
    </source>
</evidence>
<protein>
    <recommendedName>
        <fullName evidence="3">Beta-2-microglobulin</fullName>
    </recommendedName>
</protein>
<accession>A0A3P9JP63</accession>
<dbReference type="InterPro" id="IPR036179">
    <property type="entry name" value="Ig-like_dom_sf"/>
</dbReference>
<dbReference type="GO" id="GO:0042612">
    <property type="term" value="C:MHC class I protein complex"/>
    <property type="evidence" value="ECO:0007669"/>
    <property type="project" value="UniProtKB-KW"/>
</dbReference>
<feature type="signal peptide" evidence="8">
    <location>
        <begin position="1"/>
        <end position="28"/>
    </location>
</feature>
<proteinExistence type="inferred from homology"/>
<reference evidence="10 11" key="2">
    <citation type="submission" date="2017-04" db="EMBL/GenBank/DDBJ databases">
        <title>CpG methylation of centromeres and impact of large insertions on vertebrate speciation.</title>
        <authorList>
            <person name="Ichikawa K."/>
            <person name="Yoshimura J."/>
            <person name="Morishita S."/>
        </authorList>
    </citation>
    <scope>NUCLEOTIDE SEQUENCE</scope>
    <source>
        <strain evidence="10 11">HSOK</strain>
    </source>
</reference>
<dbReference type="InterPro" id="IPR003597">
    <property type="entry name" value="Ig_C1-set"/>
</dbReference>
<reference key="1">
    <citation type="journal article" date="2007" name="Nature">
        <title>The medaka draft genome and insights into vertebrate genome evolution.</title>
        <authorList>
            <person name="Kasahara M."/>
            <person name="Naruse K."/>
            <person name="Sasaki S."/>
            <person name="Nakatani Y."/>
            <person name="Qu W."/>
            <person name="Ahsan B."/>
            <person name="Yamada T."/>
            <person name="Nagayasu Y."/>
            <person name="Doi K."/>
            <person name="Kasai Y."/>
            <person name="Jindo T."/>
            <person name="Kobayashi D."/>
            <person name="Shimada A."/>
            <person name="Toyoda A."/>
            <person name="Kuroki Y."/>
            <person name="Fujiyama A."/>
            <person name="Sasaki T."/>
            <person name="Shimizu A."/>
            <person name="Asakawa S."/>
            <person name="Shimizu N."/>
            <person name="Hashimoto S."/>
            <person name="Yang J."/>
            <person name="Lee Y."/>
            <person name="Matsushima K."/>
            <person name="Sugano S."/>
            <person name="Sakaizumi M."/>
            <person name="Narita T."/>
            <person name="Ohishi K."/>
            <person name="Haga S."/>
            <person name="Ohta F."/>
            <person name="Nomoto H."/>
            <person name="Nogata K."/>
            <person name="Morishita T."/>
            <person name="Endo T."/>
            <person name="Shin-I T."/>
            <person name="Takeda H."/>
            <person name="Morishita S."/>
            <person name="Kohara Y."/>
        </authorList>
    </citation>
    <scope>NUCLEOTIDE SEQUENCE [LARGE SCALE GENOMIC DNA]</scope>
    <source>
        <strain>Hd-rR</strain>
    </source>
</reference>
<reference evidence="10" key="4">
    <citation type="submission" date="2025-09" db="UniProtKB">
        <authorList>
            <consortium name="Ensembl"/>
        </authorList>
    </citation>
    <scope>IDENTIFICATION</scope>
    <source>
        <strain evidence="10">HSOK</strain>
    </source>
</reference>
<evidence type="ECO:0000256" key="3">
    <source>
        <dbReference type="ARBA" id="ARBA00018767"/>
    </source>
</evidence>
<keyword evidence="8" id="KW-0732">Signal</keyword>
<evidence type="ECO:0000256" key="4">
    <source>
        <dbReference type="ARBA" id="ARBA00022451"/>
    </source>
</evidence>
<dbReference type="Pfam" id="PF07654">
    <property type="entry name" value="C1-set"/>
    <property type="match status" value="1"/>
</dbReference>
<dbReference type="InterPro" id="IPR013783">
    <property type="entry name" value="Ig-like_fold"/>
</dbReference>
<keyword evidence="7" id="KW-0393">Immunoglobulin domain</keyword>
<feature type="domain" description="Ig-like" evidence="9">
    <location>
        <begin position="21"/>
        <end position="118"/>
    </location>
</feature>
<evidence type="ECO:0000256" key="7">
    <source>
        <dbReference type="ARBA" id="ARBA00023319"/>
    </source>
</evidence>
<evidence type="ECO:0000313" key="10">
    <source>
        <dbReference type="Ensembl" id="ENSORLP00015033781.1"/>
    </source>
</evidence>
<keyword evidence="5" id="KW-0964">Secreted</keyword>
<dbReference type="InterPro" id="IPR007110">
    <property type="entry name" value="Ig-like_dom"/>
</dbReference>
<dbReference type="GO" id="GO:0005576">
    <property type="term" value="C:extracellular region"/>
    <property type="evidence" value="ECO:0007669"/>
    <property type="project" value="UniProtKB-SubCell"/>
</dbReference>